<gene>
    <name evidence="2" type="ORF">LTR09_004631</name>
</gene>
<dbReference type="EMBL" id="JAWDJX010000012">
    <property type="protein sequence ID" value="KAK3054363.1"/>
    <property type="molecule type" value="Genomic_DNA"/>
</dbReference>
<dbReference type="AlphaFoldDB" id="A0AAJ0DPY1"/>
<feature type="compositionally biased region" description="Polar residues" evidence="1">
    <location>
        <begin position="38"/>
        <end position="60"/>
    </location>
</feature>
<organism evidence="2 3">
    <name type="scientific">Extremus antarcticus</name>
    <dbReference type="NCBI Taxonomy" id="702011"/>
    <lineage>
        <taxon>Eukaryota</taxon>
        <taxon>Fungi</taxon>
        <taxon>Dikarya</taxon>
        <taxon>Ascomycota</taxon>
        <taxon>Pezizomycotina</taxon>
        <taxon>Dothideomycetes</taxon>
        <taxon>Dothideomycetidae</taxon>
        <taxon>Mycosphaerellales</taxon>
        <taxon>Extremaceae</taxon>
        <taxon>Extremus</taxon>
    </lineage>
</organism>
<sequence>MSLQRYRGYPESTLAKVNGWNTTDNYNEETFTDPRKTTLANRGNTTVADPRNTTNSNGPSGTLVYNEGTLHVPGSRGDSVNIQVINAATGFMRVVEAIVCRGCGISFRDEAELDNHDRKMPYNCSEHEQCFSDWQAHVYKKIHAALGSSSQALMMQSMDAVSEIHVMLAQTTEK</sequence>
<protein>
    <recommendedName>
        <fullName evidence="4">C2H2-type domain-containing protein</fullName>
    </recommendedName>
</protein>
<evidence type="ECO:0000256" key="1">
    <source>
        <dbReference type="SAM" id="MobiDB-lite"/>
    </source>
</evidence>
<feature type="region of interest" description="Disordered" evidence="1">
    <location>
        <begin position="36"/>
        <end position="61"/>
    </location>
</feature>
<name>A0AAJ0DPY1_9PEZI</name>
<evidence type="ECO:0008006" key="4">
    <source>
        <dbReference type="Google" id="ProtNLM"/>
    </source>
</evidence>
<dbReference type="Proteomes" id="UP001271007">
    <property type="component" value="Unassembled WGS sequence"/>
</dbReference>
<keyword evidence="3" id="KW-1185">Reference proteome</keyword>
<reference evidence="2" key="1">
    <citation type="submission" date="2023-04" db="EMBL/GenBank/DDBJ databases">
        <title>Black Yeasts Isolated from many extreme environments.</title>
        <authorList>
            <person name="Coleine C."/>
            <person name="Stajich J.E."/>
            <person name="Selbmann L."/>
        </authorList>
    </citation>
    <scope>NUCLEOTIDE SEQUENCE</scope>
    <source>
        <strain evidence="2">CCFEE 5312</strain>
    </source>
</reference>
<proteinExistence type="predicted"/>
<evidence type="ECO:0000313" key="3">
    <source>
        <dbReference type="Proteomes" id="UP001271007"/>
    </source>
</evidence>
<evidence type="ECO:0000313" key="2">
    <source>
        <dbReference type="EMBL" id="KAK3054363.1"/>
    </source>
</evidence>
<accession>A0AAJ0DPY1</accession>
<comment type="caution">
    <text evidence="2">The sequence shown here is derived from an EMBL/GenBank/DDBJ whole genome shotgun (WGS) entry which is preliminary data.</text>
</comment>